<dbReference type="InterPro" id="IPR025547">
    <property type="entry name" value="YtzH"/>
</dbReference>
<keyword evidence="2" id="KW-1185">Reference proteome</keyword>
<dbReference type="Pfam" id="PF14165">
    <property type="entry name" value="YtzH"/>
    <property type="match status" value="1"/>
</dbReference>
<protein>
    <recommendedName>
        <fullName evidence="3">YtzH-like protein</fullName>
    </recommendedName>
</protein>
<dbReference type="AlphaFoldDB" id="A0A0M4FK65"/>
<dbReference type="STRING" id="1441095.AM592_10890"/>
<name>A0A0M4FK65_9BACI</name>
<dbReference type="RefSeq" id="WP_053603835.1">
    <property type="nucleotide sequence ID" value="NZ_CP012600.1"/>
</dbReference>
<sequence>MGLNYFDQVHLLKDILAAHLSDCCGTTAEYEQLERIIKSLMVNTELDTNMKSILGDIYRYSQSGISAASMDGHISEHQENLTHWIKEIDSYS</sequence>
<dbReference type="Proteomes" id="UP000067625">
    <property type="component" value="Chromosome"/>
</dbReference>
<organism evidence="1 2">
    <name type="scientific">Bacillus gobiensis</name>
    <dbReference type="NCBI Taxonomy" id="1441095"/>
    <lineage>
        <taxon>Bacteria</taxon>
        <taxon>Bacillati</taxon>
        <taxon>Bacillota</taxon>
        <taxon>Bacilli</taxon>
        <taxon>Bacillales</taxon>
        <taxon>Bacillaceae</taxon>
        <taxon>Bacillus</taxon>
    </lineage>
</organism>
<dbReference type="EMBL" id="CP012600">
    <property type="protein sequence ID" value="ALC82054.1"/>
    <property type="molecule type" value="Genomic_DNA"/>
</dbReference>
<accession>A0A0M4FK65</accession>
<dbReference type="PATRIC" id="fig|1441095.3.peg.2398"/>
<evidence type="ECO:0000313" key="2">
    <source>
        <dbReference type="Proteomes" id="UP000067625"/>
    </source>
</evidence>
<dbReference type="OrthoDB" id="2968867at2"/>
<proteinExistence type="predicted"/>
<evidence type="ECO:0000313" key="1">
    <source>
        <dbReference type="EMBL" id="ALC82054.1"/>
    </source>
</evidence>
<evidence type="ECO:0008006" key="3">
    <source>
        <dbReference type="Google" id="ProtNLM"/>
    </source>
</evidence>
<reference evidence="1 2" key="2">
    <citation type="journal article" date="2016" name="Int. J. Syst. Evol. Microbiol.">
        <title>Bacillus gobiensis sp. nov., isolated from a soil sample.</title>
        <authorList>
            <person name="Liu B."/>
            <person name="Liu G.H."/>
            <person name="Cetin S."/>
            <person name="Schumann P."/>
            <person name="Pan Z.Z."/>
            <person name="Chen Q.Q."/>
        </authorList>
    </citation>
    <scope>NUCLEOTIDE SEQUENCE [LARGE SCALE GENOMIC DNA]</scope>
    <source>
        <strain evidence="1 2">FJAT-4402</strain>
    </source>
</reference>
<reference evidence="2" key="1">
    <citation type="submission" date="2015-08" db="EMBL/GenBank/DDBJ databases">
        <title>Genome sequencing project for genomic taxonomy and phylogenomics of Bacillus-like bacteria.</title>
        <authorList>
            <person name="Liu B."/>
            <person name="Wang J."/>
            <person name="Zhu Y."/>
            <person name="Liu G."/>
            <person name="Chen Q."/>
            <person name="Chen Z."/>
            <person name="Lan J."/>
            <person name="Che J."/>
            <person name="Ge C."/>
            <person name="Shi H."/>
            <person name="Pan Z."/>
            <person name="Liu X."/>
        </authorList>
    </citation>
    <scope>NUCLEOTIDE SEQUENCE [LARGE SCALE GENOMIC DNA]</scope>
    <source>
        <strain evidence="2">FJAT-4402</strain>
    </source>
</reference>
<gene>
    <name evidence="1" type="ORF">AM592_10890</name>
</gene>